<sequence>MSNYGADFQKGDIIEYCEEQFEVLVNDGNSGTVKEYPDGDVIGNFRWDVYGVKCIKIG</sequence>
<dbReference type="EMBL" id="FTNK01000007">
    <property type="protein sequence ID" value="SIR12044.1"/>
    <property type="molecule type" value="Genomic_DNA"/>
</dbReference>
<proteinExistence type="predicted"/>
<reference evidence="1 2" key="1">
    <citation type="submission" date="2017-01" db="EMBL/GenBank/DDBJ databases">
        <authorList>
            <person name="Varghese N."/>
            <person name="Submissions S."/>
        </authorList>
    </citation>
    <scope>NUCLEOTIDE SEQUENCE [LARGE SCALE GENOMIC DNA]</scope>
    <source>
        <strain evidence="1 2">ATCC 23464</strain>
    </source>
</reference>
<accession>A0ABY1K1E8</accession>
<protein>
    <recommendedName>
        <fullName evidence="3">DUF5348 domain-containing protein</fullName>
    </recommendedName>
</protein>
<organism evidence="1 2">
    <name type="scientific">Paenibacillus macquariensis</name>
    <dbReference type="NCBI Taxonomy" id="948756"/>
    <lineage>
        <taxon>Bacteria</taxon>
        <taxon>Bacillati</taxon>
        <taxon>Bacillota</taxon>
        <taxon>Bacilli</taxon>
        <taxon>Bacillales</taxon>
        <taxon>Paenibacillaceae</taxon>
        <taxon>Paenibacillus</taxon>
    </lineage>
</organism>
<comment type="caution">
    <text evidence="1">The sequence shown here is derived from an EMBL/GenBank/DDBJ whole genome shotgun (WGS) entry which is preliminary data.</text>
</comment>
<evidence type="ECO:0008006" key="3">
    <source>
        <dbReference type="Google" id="ProtNLM"/>
    </source>
</evidence>
<evidence type="ECO:0000313" key="2">
    <source>
        <dbReference type="Proteomes" id="UP000186666"/>
    </source>
</evidence>
<keyword evidence="2" id="KW-1185">Reference proteome</keyword>
<dbReference type="RefSeq" id="WP_156510157.1">
    <property type="nucleotide sequence ID" value="NZ_FTNK01000007.1"/>
</dbReference>
<evidence type="ECO:0000313" key="1">
    <source>
        <dbReference type="EMBL" id="SIR12044.1"/>
    </source>
</evidence>
<dbReference type="Proteomes" id="UP000186666">
    <property type="component" value="Unassembled WGS sequence"/>
</dbReference>
<gene>
    <name evidence="1" type="ORF">SAMN05421578_107131</name>
</gene>
<name>A0ABY1K1E8_9BACL</name>